<dbReference type="InterPro" id="IPR011051">
    <property type="entry name" value="RmlC_Cupin_sf"/>
</dbReference>
<dbReference type="PANTHER" id="PTHR13903">
    <property type="entry name" value="PIRIN-RELATED"/>
    <property type="match status" value="1"/>
</dbReference>
<dbReference type="AlphaFoldDB" id="A0A1K0JQS1"/>
<evidence type="ECO:0000259" key="3">
    <source>
        <dbReference type="Pfam" id="PF02678"/>
    </source>
</evidence>
<dbReference type="InterPro" id="IPR012093">
    <property type="entry name" value="Pirin"/>
</dbReference>
<dbReference type="Pfam" id="PF02678">
    <property type="entry name" value="Pirin"/>
    <property type="match status" value="1"/>
</dbReference>
<sequence>MSNTAAQSTASLSRDCAPCPGQPVLERIQTRPAEVGEGLIIHRALPNRQRRMVGAWCFLDHAGPIDFPDGNGLNVGPHPHIGLQTFTWMIEGEVLHRDSLGYEQLVRPGQVNLMTAGNGIAHAEHSVATGGRLHAPSSGLHFPKTGGTWRRHSRTIRTCRAWCRAGLTSRCWQEQRSAGLLQWRCTHRWSAWTSRPGRPPVRMFRPILPSNTQRSR</sequence>
<dbReference type="SUPFAM" id="SSF51182">
    <property type="entry name" value="RmlC-like cupins"/>
    <property type="match status" value="1"/>
</dbReference>
<protein>
    <recommendedName>
        <fullName evidence="3">Pirin N-terminal domain-containing protein</fullName>
    </recommendedName>
</protein>
<dbReference type="CDD" id="cd02909">
    <property type="entry name" value="cupin_pirin_N"/>
    <property type="match status" value="1"/>
</dbReference>
<dbReference type="PANTHER" id="PTHR13903:SF8">
    <property type="entry name" value="PIRIN"/>
    <property type="match status" value="1"/>
</dbReference>
<proteinExistence type="inferred from homology"/>
<feature type="domain" description="Pirin N-terminal" evidence="3">
    <location>
        <begin position="43"/>
        <end position="134"/>
    </location>
</feature>
<dbReference type="EMBL" id="FMSH01000314">
    <property type="protein sequence ID" value="SCU78686.1"/>
    <property type="molecule type" value="Genomic_DNA"/>
</dbReference>
<gene>
    <name evidence="4" type="ORF">CNECB9_3810002</name>
</gene>
<evidence type="ECO:0000256" key="1">
    <source>
        <dbReference type="ARBA" id="ARBA00008416"/>
    </source>
</evidence>
<evidence type="ECO:0000313" key="4">
    <source>
        <dbReference type="EMBL" id="SCU78686.1"/>
    </source>
</evidence>
<dbReference type="InterPro" id="IPR003829">
    <property type="entry name" value="Pirin_N_dom"/>
</dbReference>
<dbReference type="Gene3D" id="2.60.120.10">
    <property type="entry name" value="Jelly Rolls"/>
    <property type="match status" value="1"/>
</dbReference>
<comment type="similarity">
    <text evidence="1 2">Belongs to the pirin family.</text>
</comment>
<name>A0A1K0JQS1_CUPNE</name>
<reference evidence="4" key="1">
    <citation type="submission" date="2016-09" db="EMBL/GenBank/DDBJ databases">
        <authorList>
            <person name="Capua I."/>
            <person name="De Benedictis P."/>
            <person name="Joannis T."/>
            <person name="Lombin L.H."/>
            <person name="Cattoli G."/>
        </authorList>
    </citation>
    <scope>NUCLEOTIDE SEQUENCE</scope>
    <source>
        <strain evidence="4">B9</strain>
    </source>
</reference>
<organism evidence="4">
    <name type="scientific">Cupriavidus necator</name>
    <name type="common">Alcaligenes eutrophus</name>
    <name type="synonym">Ralstonia eutropha</name>
    <dbReference type="NCBI Taxonomy" id="106590"/>
    <lineage>
        <taxon>Bacteria</taxon>
        <taxon>Pseudomonadati</taxon>
        <taxon>Pseudomonadota</taxon>
        <taxon>Betaproteobacteria</taxon>
        <taxon>Burkholderiales</taxon>
        <taxon>Burkholderiaceae</taxon>
        <taxon>Cupriavidus</taxon>
    </lineage>
</organism>
<dbReference type="InterPro" id="IPR014710">
    <property type="entry name" value="RmlC-like_jellyroll"/>
</dbReference>
<accession>A0A1K0JQS1</accession>
<evidence type="ECO:0000256" key="2">
    <source>
        <dbReference type="RuleBase" id="RU003457"/>
    </source>
</evidence>